<keyword evidence="2" id="KW-1185">Reference proteome</keyword>
<gene>
    <name evidence="1" type="ORF">POI8812_00446</name>
</gene>
<accession>A0A2R8A7Y8</accession>
<sequence>MKRLLALLALPLLAACEREPIITVVTVQVEPDRVVEPRRFFVDDNLPFDLTEGANINDIPADWIELFCTLSWETRPEPVTGIQQWNPCLRADMFNDGPRVTPAPTAAVSTVDAEFLPPIESFDPTELQRLLGGGLVENADGSFSRTDGF</sequence>
<evidence type="ECO:0000313" key="1">
    <source>
        <dbReference type="EMBL" id="SPF28148.1"/>
    </source>
</evidence>
<dbReference type="AlphaFoldDB" id="A0A2R8A7Y8"/>
<dbReference type="Proteomes" id="UP000244932">
    <property type="component" value="Unassembled WGS sequence"/>
</dbReference>
<organism evidence="1 2">
    <name type="scientific">Pontivivens insulae</name>
    <dbReference type="NCBI Taxonomy" id="1639689"/>
    <lineage>
        <taxon>Bacteria</taxon>
        <taxon>Pseudomonadati</taxon>
        <taxon>Pseudomonadota</taxon>
        <taxon>Alphaproteobacteria</taxon>
        <taxon>Rhodobacterales</taxon>
        <taxon>Paracoccaceae</taxon>
        <taxon>Pontivivens</taxon>
    </lineage>
</organism>
<dbReference type="RefSeq" id="WP_108780879.1">
    <property type="nucleotide sequence ID" value="NZ_OMKW01000001.1"/>
</dbReference>
<dbReference type="OrthoDB" id="9987990at2"/>
<reference evidence="1 2" key="1">
    <citation type="submission" date="2018-03" db="EMBL/GenBank/DDBJ databases">
        <authorList>
            <person name="Keele B.F."/>
        </authorList>
    </citation>
    <scope>NUCLEOTIDE SEQUENCE [LARGE SCALE GENOMIC DNA]</scope>
    <source>
        <strain evidence="1 2">CeCT 8812</strain>
    </source>
</reference>
<proteinExistence type="predicted"/>
<dbReference type="EMBL" id="OMKW01000001">
    <property type="protein sequence ID" value="SPF28148.1"/>
    <property type="molecule type" value="Genomic_DNA"/>
</dbReference>
<protein>
    <submittedName>
        <fullName evidence="1">Uncharacterized protein</fullName>
    </submittedName>
</protein>
<name>A0A2R8A7Y8_9RHOB</name>
<evidence type="ECO:0000313" key="2">
    <source>
        <dbReference type="Proteomes" id="UP000244932"/>
    </source>
</evidence>
<dbReference type="PROSITE" id="PS51257">
    <property type="entry name" value="PROKAR_LIPOPROTEIN"/>
    <property type="match status" value="1"/>
</dbReference>